<reference evidence="2 3" key="1">
    <citation type="journal article" date="2018" name="IMA Fungus">
        <title>IMA Genome-F 9: Draft genome sequence of Annulohypoxylon stygium, Aspergillus mulundensis, Berkeleyomyces basicola (syn. Thielaviopsis basicola), Ceratocystis smalleyi, two Cercospora beticola strains, Coleophoma cylindrospora, Fusarium fracticaudum, Phialophora cf. hyalina, and Morchella septimelata.</title>
        <authorList>
            <person name="Wingfield B.D."/>
            <person name="Bills G.F."/>
            <person name="Dong Y."/>
            <person name="Huang W."/>
            <person name="Nel W.J."/>
            <person name="Swalarsk-Parry B.S."/>
            <person name="Vaghefi N."/>
            <person name="Wilken P.M."/>
            <person name="An Z."/>
            <person name="de Beer Z.W."/>
            <person name="De Vos L."/>
            <person name="Chen L."/>
            <person name="Duong T.A."/>
            <person name="Gao Y."/>
            <person name="Hammerbacher A."/>
            <person name="Kikkert J.R."/>
            <person name="Li Y."/>
            <person name="Li H."/>
            <person name="Li K."/>
            <person name="Li Q."/>
            <person name="Liu X."/>
            <person name="Ma X."/>
            <person name="Naidoo K."/>
            <person name="Pethybridge S.J."/>
            <person name="Sun J."/>
            <person name="Steenkamp E.T."/>
            <person name="van der Nest M.A."/>
            <person name="van Wyk S."/>
            <person name="Wingfield M.J."/>
            <person name="Xiong C."/>
            <person name="Yue Q."/>
            <person name="Zhang X."/>
        </authorList>
    </citation>
    <scope>NUCLEOTIDE SEQUENCE [LARGE SCALE GENOMIC DNA]</scope>
    <source>
        <strain evidence="2 3">DSM 5745</strain>
    </source>
</reference>
<dbReference type="OrthoDB" id="4509699at2759"/>
<evidence type="ECO:0000256" key="1">
    <source>
        <dbReference type="SAM" id="MobiDB-lite"/>
    </source>
</evidence>
<organism evidence="2 3">
    <name type="scientific">Aspergillus mulundensis</name>
    <dbReference type="NCBI Taxonomy" id="1810919"/>
    <lineage>
        <taxon>Eukaryota</taxon>
        <taxon>Fungi</taxon>
        <taxon>Dikarya</taxon>
        <taxon>Ascomycota</taxon>
        <taxon>Pezizomycotina</taxon>
        <taxon>Eurotiomycetes</taxon>
        <taxon>Eurotiomycetidae</taxon>
        <taxon>Eurotiales</taxon>
        <taxon>Aspergillaceae</taxon>
        <taxon>Aspergillus</taxon>
        <taxon>Aspergillus subgen. Nidulantes</taxon>
    </lineage>
</organism>
<dbReference type="EMBL" id="PVWQ01000002">
    <property type="protein sequence ID" value="RDW90733.1"/>
    <property type="molecule type" value="Genomic_DNA"/>
</dbReference>
<protein>
    <submittedName>
        <fullName evidence="2">Uncharacterized protein</fullName>
    </submittedName>
</protein>
<comment type="caution">
    <text evidence="2">The sequence shown here is derived from an EMBL/GenBank/DDBJ whole genome shotgun (WGS) entry which is preliminary data.</text>
</comment>
<keyword evidence="3" id="KW-1185">Reference proteome</keyword>
<evidence type="ECO:0000313" key="2">
    <source>
        <dbReference type="EMBL" id="RDW90733.1"/>
    </source>
</evidence>
<dbReference type="AlphaFoldDB" id="A0A3D8SWP9"/>
<evidence type="ECO:0000313" key="3">
    <source>
        <dbReference type="Proteomes" id="UP000256690"/>
    </source>
</evidence>
<dbReference type="GeneID" id="38112878"/>
<proteinExistence type="predicted"/>
<feature type="compositionally biased region" description="Basic and acidic residues" evidence="1">
    <location>
        <begin position="85"/>
        <end position="112"/>
    </location>
</feature>
<gene>
    <name evidence="2" type="ORF">DSM5745_02508</name>
</gene>
<dbReference type="Proteomes" id="UP000256690">
    <property type="component" value="Unassembled WGS sequence"/>
</dbReference>
<sequence>MPFSKRMEELLKANRTGSKAPRLNSIYGGWYHAPNGERYFGLGRVQEVGTTHDGGVYVRSEPVSKPVSSIPGTRWAFFDPFTDEDMPKEQYPDRERQYQESEEKYPKRQTRDRYKTAEGLKVGDVAYGSYFSANRIRHFGIGRIVQPWLDAEGKFLNEYFVEPMRGGWAFWEFYALNDMRPESHPRSAYSGSAETQVRSKKKPGYWKVNTYWPTGTGGGPGLPDNEVRLGDECSGAYIRPDGQWFAGVGRVVAYGLAYDLEDEPTFQWVYVEPTGKSGGDYDFIHPVTREYMDEVPSNPVPGVAYPPSQRRLLPARWCNLPAIRRRPEIGSEYPGRYCPPNAPVTDVYLGVGKVVKTGVTKEGRIWVDVVPIPGKSGGNYDFFDPWTGLDMWQWYYPEDCL</sequence>
<accession>A0A3D8SWP9</accession>
<feature type="region of interest" description="Disordered" evidence="1">
    <location>
        <begin position="82"/>
        <end position="112"/>
    </location>
</feature>
<name>A0A3D8SWP9_9EURO</name>
<dbReference type="RefSeq" id="XP_026607687.1">
    <property type="nucleotide sequence ID" value="XM_026744524.1"/>
</dbReference>